<dbReference type="InterPro" id="IPR017853">
    <property type="entry name" value="GH"/>
</dbReference>
<evidence type="ECO:0008006" key="4">
    <source>
        <dbReference type="Google" id="ProtNLM"/>
    </source>
</evidence>
<evidence type="ECO:0000256" key="1">
    <source>
        <dbReference type="SAM" id="MobiDB-lite"/>
    </source>
</evidence>
<dbReference type="PROSITE" id="PS51318">
    <property type="entry name" value="TAT"/>
    <property type="match status" value="1"/>
</dbReference>
<sequence length="398" mass="44635">MGRGDSRSDGTGSRRRFLRRVGAGTASALTGLSGCGRPDSEPRPPTADSETPEPDTATPTATAGPEPSRLTDVRGAVYFPSRTFNQYQAWEMYDPAEAVRDLSYARSVNVNALRTLVSYEYWRNNPVDARRKLDHLFAAAAERGIRVLPVLFESIGEEPTAENLHERDVLHNGAIRSPSHQVISNESEWSGPHQFVRWFVARYGAHDGLLAVEVMNEPGEWTDRVRFCRAMLQSARGADPEAPLTMGCLDLSNNLQYDEPGLDIFQFHYNLPPTAAHMETALAEASRLSRETETPVWLTEWQRTREEPPDVLVPNYSSLAATVRAGDIAGDFFWQLMLKPAYGYVQRARGRLNGLFYEDGWVYSADDARAIAGEDGEWNSRQTWPEWAQELRRAGDEQ</sequence>
<evidence type="ECO:0000313" key="2">
    <source>
        <dbReference type="EMBL" id="ELZ33639.1"/>
    </source>
</evidence>
<feature type="region of interest" description="Disordered" evidence="1">
    <location>
        <begin position="1"/>
        <end position="70"/>
    </location>
</feature>
<protein>
    <recommendedName>
        <fullName evidence="4">Glycoside hydrolase family 5 domain-containing protein</fullName>
    </recommendedName>
</protein>
<reference evidence="2 3" key="1">
    <citation type="journal article" date="2014" name="PLoS Genet.">
        <title>Phylogenetically driven sequencing of extremely halophilic archaea reveals strategies for static and dynamic osmo-response.</title>
        <authorList>
            <person name="Becker E.A."/>
            <person name="Seitzer P.M."/>
            <person name="Tritt A."/>
            <person name="Larsen D."/>
            <person name="Krusor M."/>
            <person name="Yao A.I."/>
            <person name="Wu D."/>
            <person name="Madern D."/>
            <person name="Eisen J.A."/>
            <person name="Darling A.E."/>
            <person name="Facciotti M.T."/>
        </authorList>
    </citation>
    <scope>NUCLEOTIDE SEQUENCE [LARGE SCALE GENOMIC DNA]</scope>
    <source>
        <strain evidence="2 3">JCM 14848</strain>
    </source>
</reference>
<dbReference type="RefSeq" id="WP_008384285.1">
    <property type="nucleotide sequence ID" value="NZ_AOIV01000007.1"/>
</dbReference>
<dbReference type="InterPro" id="IPR006311">
    <property type="entry name" value="TAT_signal"/>
</dbReference>
<dbReference type="OrthoDB" id="297801at2157"/>
<dbReference type="InterPro" id="IPR019546">
    <property type="entry name" value="TAT_signal_bac_arc"/>
</dbReference>
<gene>
    <name evidence="2" type="ORF">C474_04223</name>
</gene>
<dbReference type="NCBIfam" id="TIGR01409">
    <property type="entry name" value="TAT_signal_seq"/>
    <property type="match status" value="1"/>
</dbReference>
<name>M0DHJ6_HALPD</name>
<dbReference type="Proteomes" id="UP000011513">
    <property type="component" value="Unassembled WGS sequence"/>
</dbReference>
<dbReference type="EMBL" id="AOIV01000007">
    <property type="protein sequence ID" value="ELZ33639.1"/>
    <property type="molecule type" value="Genomic_DNA"/>
</dbReference>
<comment type="caution">
    <text evidence="2">The sequence shown here is derived from an EMBL/GenBank/DDBJ whole genome shotgun (WGS) entry which is preliminary data.</text>
</comment>
<proteinExistence type="predicted"/>
<dbReference type="SUPFAM" id="SSF51445">
    <property type="entry name" value="(Trans)glycosidases"/>
    <property type="match status" value="1"/>
</dbReference>
<evidence type="ECO:0000313" key="3">
    <source>
        <dbReference type="Proteomes" id="UP000011513"/>
    </source>
</evidence>
<dbReference type="PROSITE" id="PS51257">
    <property type="entry name" value="PROKAR_LIPOPROTEIN"/>
    <property type="match status" value="1"/>
</dbReference>
<feature type="compositionally biased region" description="Low complexity" evidence="1">
    <location>
        <begin position="54"/>
        <end position="67"/>
    </location>
</feature>
<dbReference type="InParanoid" id="M0DHJ6"/>
<organism evidence="2 3">
    <name type="scientific">Halogeometricum pallidum JCM 14848</name>
    <dbReference type="NCBI Taxonomy" id="1227487"/>
    <lineage>
        <taxon>Archaea</taxon>
        <taxon>Methanobacteriati</taxon>
        <taxon>Methanobacteriota</taxon>
        <taxon>Stenosarchaea group</taxon>
        <taxon>Halobacteria</taxon>
        <taxon>Halobacteriales</taxon>
        <taxon>Haloferacaceae</taxon>
        <taxon>Halogeometricum</taxon>
    </lineage>
</organism>
<dbReference type="AlphaFoldDB" id="M0DHJ6"/>
<accession>M0DHJ6</accession>
<dbReference type="eggNOG" id="ENOG502N5RB">
    <property type="taxonomic scope" value="Archaea"/>
</dbReference>
<dbReference type="Gene3D" id="3.20.20.80">
    <property type="entry name" value="Glycosidases"/>
    <property type="match status" value="1"/>
</dbReference>
<keyword evidence="3" id="KW-1185">Reference proteome</keyword>